<dbReference type="SUPFAM" id="SSF53448">
    <property type="entry name" value="Nucleotide-diphospho-sugar transferases"/>
    <property type="match status" value="1"/>
</dbReference>
<dbReference type="InterPro" id="IPR001173">
    <property type="entry name" value="Glyco_trans_2-like"/>
</dbReference>
<reference evidence="5" key="2">
    <citation type="journal article" date="2021" name="PeerJ">
        <title>Extensive microbial diversity within the chicken gut microbiome revealed by metagenomics and culture.</title>
        <authorList>
            <person name="Gilroy R."/>
            <person name="Ravi A."/>
            <person name="Getino M."/>
            <person name="Pursley I."/>
            <person name="Horton D.L."/>
            <person name="Alikhan N.F."/>
            <person name="Baker D."/>
            <person name="Gharbi K."/>
            <person name="Hall N."/>
            <person name="Watson M."/>
            <person name="Adriaenssens E.M."/>
            <person name="Foster-Nyarko E."/>
            <person name="Jarju S."/>
            <person name="Secka A."/>
            <person name="Antonio M."/>
            <person name="Oren A."/>
            <person name="Chaudhuri R.R."/>
            <person name="La Ragione R."/>
            <person name="Hildebrand F."/>
            <person name="Pallen M.J."/>
        </authorList>
    </citation>
    <scope>NUCLEOTIDE SEQUENCE</scope>
    <source>
        <strain evidence="5">B3-1481</strain>
    </source>
</reference>
<evidence type="ECO:0000313" key="6">
    <source>
        <dbReference type="Proteomes" id="UP000823769"/>
    </source>
</evidence>
<dbReference type="PANTHER" id="PTHR43179">
    <property type="entry name" value="RHAMNOSYLTRANSFERASE WBBL"/>
    <property type="match status" value="1"/>
</dbReference>
<accession>A0A9D9IZ19</accession>
<evidence type="ECO:0000313" key="5">
    <source>
        <dbReference type="EMBL" id="MBO8480133.1"/>
    </source>
</evidence>
<proteinExistence type="inferred from homology"/>
<feature type="domain" description="Glycosyltransferase 2-like" evidence="4">
    <location>
        <begin position="5"/>
        <end position="75"/>
    </location>
</feature>
<keyword evidence="3" id="KW-0808">Transferase</keyword>
<gene>
    <name evidence="5" type="ORF">IAB76_03360</name>
</gene>
<name>A0A9D9IZ19_9BACT</name>
<evidence type="ECO:0000256" key="3">
    <source>
        <dbReference type="ARBA" id="ARBA00022679"/>
    </source>
</evidence>
<dbReference type="GO" id="GO:0016757">
    <property type="term" value="F:glycosyltransferase activity"/>
    <property type="evidence" value="ECO:0007669"/>
    <property type="project" value="UniProtKB-KW"/>
</dbReference>
<feature type="non-terminal residue" evidence="5">
    <location>
        <position position="76"/>
    </location>
</feature>
<sequence>MRTAVVILNWNTKNYLRRFLPPLLDSLKGLDAGVVVADNASGDGSRELLEEEFPDVTRIEFDENLGFTGGYDKAVA</sequence>
<dbReference type="AlphaFoldDB" id="A0A9D9IZ19"/>
<comment type="caution">
    <text evidence="5">The sequence shown here is derived from an EMBL/GenBank/DDBJ whole genome shotgun (WGS) entry which is preliminary data.</text>
</comment>
<evidence type="ECO:0000256" key="1">
    <source>
        <dbReference type="ARBA" id="ARBA00006739"/>
    </source>
</evidence>
<protein>
    <submittedName>
        <fullName evidence="5">Glycosyltransferase</fullName>
    </submittedName>
</protein>
<dbReference type="InterPro" id="IPR029044">
    <property type="entry name" value="Nucleotide-diphossugar_trans"/>
</dbReference>
<organism evidence="5 6">
    <name type="scientific">Candidatus Cryptobacteroides avistercoris</name>
    <dbReference type="NCBI Taxonomy" id="2840758"/>
    <lineage>
        <taxon>Bacteria</taxon>
        <taxon>Pseudomonadati</taxon>
        <taxon>Bacteroidota</taxon>
        <taxon>Bacteroidia</taxon>
        <taxon>Bacteroidales</taxon>
        <taxon>Candidatus Cryptobacteroides</taxon>
    </lineage>
</organism>
<comment type="similarity">
    <text evidence="1">Belongs to the glycosyltransferase 2 family.</text>
</comment>
<evidence type="ECO:0000256" key="2">
    <source>
        <dbReference type="ARBA" id="ARBA00022676"/>
    </source>
</evidence>
<keyword evidence="2" id="KW-0328">Glycosyltransferase</keyword>
<dbReference type="Gene3D" id="3.90.550.10">
    <property type="entry name" value="Spore Coat Polysaccharide Biosynthesis Protein SpsA, Chain A"/>
    <property type="match status" value="1"/>
</dbReference>
<reference evidence="5" key="1">
    <citation type="submission" date="2020-10" db="EMBL/GenBank/DDBJ databases">
        <authorList>
            <person name="Gilroy R."/>
        </authorList>
    </citation>
    <scope>NUCLEOTIDE SEQUENCE</scope>
    <source>
        <strain evidence="5">B3-1481</strain>
    </source>
</reference>
<dbReference type="PANTHER" id="PTHR43179:SF12">
    <property type="entry name" value="GALACTOFURANOSYLTRANSFERASE GLFT2"/>
    <property type="match status" value="1"/>
</dbReference>
<dbReference type="Proteomes" id="UP000823769">
    <property type="component" value="Unassembled WGS sequence"/>
</dbReference>
<dbReference type="EMBL" id="JADILW010000049">
    <property type="protein sequence ID" value="MBO8480133.1"/>
    <property type="molecule type" value="Genomic_DNA"/>
</dbReference>
<evidence type="ECO:0000259" key="4">
    <source>
        <dbReference type="Pfam" id="PF00535"/>
    </source>
</evidence>
<dbReference type="Pfam" id="PF00535">
    <property type="entry name" value="Glycos_transf_2"/>
    <property type="match status" value="1"/>
</dbReference>